<evidence type="ECO:0000313" key="1">
    <source>
        <dbReference type="EMBL" id="CAH1209308.1"/>
    </source>
</evidence>
<comment type="caution">
    <text evidence="1">The sequence shown here is derived from an EMBL/GenBank/DDBJ whole genome shotgun (WGS) entry which is preliminary data.</text>
</comment>
<sequence>MLPYYGVERDLGDAPEWMDDITELMQLSGLSRNSINKLYERREC</sequence>
<keyword evidence="2" id="KW-1185">Reference proteome</keyword>
<gene>
    <name evidence="1" type="ORF">PAECIP111893_02997</name>
</gene>
<protein>
    <submittedName>
        <fullName evidence="1">Uncharacterized protein</fullName>
    </submittedName>
</protein>
<proteinExistence type="predicted"/>
<dbReference type="Proteomes" id="UP000838686">
    <property type="component" value="Unassembled WGS sequence"/>
</dbReference>
<organism evidence="1 2">
    <name type="scientific">Paenibacillus plantiphilus</name>
    <dbReference type="NCBI Taxonomy" id="2905650"/>
    <lineage>
        <taxon>Bacteria</taxon>
        <taxon>Bacillati</taxon>
        <taxon>Bacillota</taxon>
        <taxon>Bacilli</taxon>
        <taxon>Bacillales</taxon>
        <taxon>Paenibacillaceae</taxon>
        <taxon>Paenibacillus</taxon>
    </lineage>
</organism>
<evidence type="ECO:0000313" key="2">
    <source>
        <dbReference type="Proteomes" id="UP000838686"/>
    </source>
</evidence>
<dbReference type="EMBL" id="CAKMMF010000016">
    <property type="protein sequence ID" value="CAH1209308.1"/>
    <property type="molecule type" value="Genomic_DNA"/>
</dbReference>
<accession>A0ABM9CD22</accession>
<name>A0ABM9CD22_9BACL</name>
<reference evidence="1" key="1">
    <citation type="submission" date="2022-01" db="EMBL/GenBank/DDBJ databases">
        <authorList>
            <person name="Criscuolo A."/>
        </authorList>
    </citation>
    <scope>NUCLEOTIDE SEQUENCE</scope>
    <source>
        <strain evidence="1">CIP111893</strain>
    </source>
</reference>